<feature type="compositionally biased region" description="Basic and acidic residues" evidence="1">
    <location>
        <begin position="9"/>
        <end position="28"/>
    </location>
</feature>
<organism evidence="2 3">
    <name type="scientific">Rhynchospora breviuscula</name>
    <dbReference type="NCBI Taxonomy" id="2022672"/>
    <lineage>
        <taxon>Eukaryota</taxon>
        <taxon>Viridiplantae</taxon>
        <taxon>Streptophyta</taxon>
        <taxon>Embryophyta</taxon>
        <taxon>Tracheophyta</taxon>
        <taxon>Spermatophyta</taxon>
        <taxon>Magnoliopsida</taxon>
        <taxon>Liliopsida</taxon>
        <taxon>Poales</taxon>
        <taxon>Cyperaceae</taxon>
        <taxon>Cyperoideae</taxon>
        <taxon>Rhynchosporeae</taxon>
        <taxon>Rhynchospora</taxon>
    </lineage>
</organism>
<dbReference type="GO" id="GO:0042752">
    <property type="term" value="P:regulation of circadian rhythm"/>
    <property type="evidence" value="ECO:0007669"/>
    <property type="project" value="InterPro"/>
</dbReference>
<dbReference type="GO" id="GO:0009409">
    <property type="term" value="P:response to cold"/>
    <property type="evidence" value="ECO:0007669"/>
    <property type="project" value="InterPro"/>
</dbReference>
<protein>
    <submittedName>
        <fullName evidence="2">Uncharacterized protein</fullName>
    </submittedName>
</protein>
<feature type="region of interest" description="Disordered" evidence="1">
    <location>
        <begin position="138"/>
        <end position="194"/>
    </location>
</feature>
<feature type="region of interest" description="Disordered" evidence="1">
    <location>
        <begin position="1"/>
        <end position="28"/>
    </location>
</feature>
<reference evidence="2" key="1">
    <citation type="journal article" date="2022" name="Cell">
        <title>Repeat-based holocentromeres influence genome architecture and karyotype evolution.</title>
        <authorList>
            <person name="Hofstatter P.G."/>
            <person name="Thangavel G."/>
            <person name="Lux T."/>
            <person name="Neumann P."/>
            <person name="Vondrak T."/>
            <person name="Novak P."/>
            <person name="Zhang M."/>
            <person name="Costa L."/>
            <person name="Castellani M."/>
            <person name="Scott A."/>
            <person name="Toegelov H."/>
            <person name="Fuchs J."/>
            <person name="Mata-Sucre Y."/>
            <person name="Dias Y."/>
            <person name="Vanzela A.L.L."/>
            <person name="Huettel B."/>
            <person name="Almeida C.C.S."/>
            <person name="Simkova H."/>
            <person name="Souza G."/>
            <person name="Pedrosa-Harand A."/>
            <person name="Macas J."/>
            <person name="Mayer K.F.X."/>
            <person name="Houben A."/>
            <person name="Marques A."/>
        </authorList>
    </citation>
    <scope>NUCLEOTIDE SEQUENCE</scope>
    <source>
        <strain evidence="2">RhyBre1mFocal</strain>
    </source>
</reference>
<gene>
    <name evidence="2" type="ORF">LUZ63_005347</name>
</gene>
<dbReference type="InterPro" id="IPR044678">
    <property type="entry name" value="COR27/28"/>
</dbReference>
<dbReference type="PANTHER" id="PTHR33676">
    <property type="entry name" value="COLD REGULATED PROTEIN 27"/>
    <property type="match status" value="1"/>
</dbReference>
<evidence type="ECO:0000313" key="2">
    <source>
        <dbReference type="EMBL" id="KAJ1696835.1"/>
    </source>
</evidence>
<sequence length="240" mass="26815">MKALLSRPSDGHFEVDDGEVQSKGHIEAGSRCSSWTNEKHMHYLSSLEESFVNQLHSSQFHLHFMNLLGGPRTNQRQSDSSITSESLSDTSESKSVEKRCWEDMKLEKTKERIQNENNSISLSANQWIRHFAPNFSGKGTNIRANSQAAHDQPSYSSKSVKRELCCSSKESTSQAQPSSSSRDSDEYGEVSDQNFYKEDIAGAELIQTHKKRRLSSPVPPLLVDLAMLGKPPGNAIREKG</sequence>
<feature type="compositionally biased region" description="Low complexity" evidence="1">
    <location>
        <begin position="78"/>
        <end position="90"/>
    </location>
</feature>
<accession>A0A9Q0CMV2</accession>
<dbReference type="OrthoDB" id="1923282at2759"/>
<feature type="compositionally biased region" description="Low complexity" evidence="1">
    <location>
        <begin position="167"/>
        <end position="181"/>
    </location>
</feature>
<dbReference type="Proteomes" id="UP001151287">
    <property type="component" value="Unassembled WGS sequence"/>
</dbReference>
<dbReference type="PANTHER" id="PTHR33676:SF3">
    <property type="entry name" value="COLD-REGULATED PROTEIN 27"/>
    <property type="match status" value="1"/>
</dbReference>
<comment type="caution">
    <text evidence="2">The sequence shown here is derived from an EMBL/GenBank/DDBJ whole genome shotgun (WGS) entry which is preliminary data.</text>
</comment>
<name>A0A9Q0CMV2_9POAL</name>
<evidence type="ECO:0000313" key="3">
    <source>
        <dbReference type="Proteomes" id="UP001151287"/>
    </source>
</evidence>
<evidence type="ECO:0000256" key="1">
    <source>
        <dbReference type="SAM" id="MobiDB-lite"/>
    </source>
</evidence>
<keyword evidence="3" id="KW-1185">Reference proteome</keyword>
<feature type="region of interest" description="Disordered" evidence="1">
    <location>
        <begin position="71"/>
        <end position="95"/>
    </location>
</feature>
<feature type="compositionally biased region" description="Polar residues" evidence="1">
    <location>
        <begin position="138"/>
        <end position="158"/>
    </location>
</feature>
<dbReference type="AlphaFoldDB" id="A0A9Q0CMV2"/>
<proteinExistence type="predicted"/>
<dbReference type="EMBL" id="JAMQYH010000002">
    <property type="protein sequence ID" value="KAJ1696835.1"/>
    <property type="molecule type" value="Genomic_DNA"/>
</dbReference>